<evidence type="ECO:0000313" key="2">
    <source>
        <dbReference type="EMBL" id="GAA2677930.1"/>
    </source>
</evidence>
<name>A0ABN3SIE5_9ACTN</name>
<evidence type="ECO:0000313" key="3">
    <source>
        <dbReference type="Proteomes" id="UP001500994"/>
    </source>
</evidence>
<gene>
    <name evidence="2" type="ORF">GCM10009864_57080</name>
</gene>
<dbReference type="InterPro" id="IPR001387">
    <property type="entry name" value="Cro/C1-type_HTH"/>
</dbReference>
<comment type="caution">
    <text evidence="2">The sequence shown here is derived from an EMBL/GenBank/DDBJ whole genome shotgun (WGS) entry which is preliminary data.</text>
</comment>
<dbReference type="RefSeq" id="WP_344581290.1">
    <property type="nucleotide sequence ID" value="NZ_BAAARK010000022.1"/>
</dbReference>
<evidence type="ECO:0000259" key="1">
    <source>
        <dbReference type="PROSITE" id="PS50943"/>
    </source>
</evidence>
<proteinExistence type="predicted"/>
<dbReference type="Gene3D" id="1.10.260.40">
    <property type="entry name" value="lambda repressor-like DNA-binding domains"/>
    <property type="match status" value="1"/>
</dbReference>
<sequence length="390" mass="41726">MPSFGDEHAGARIQRERKLAHLTQRGLASRIPYSYSLLNQVECGARSASDEFLVAVAGALGIDVTVLLGGEVSSDILVGLVRPIQAALSLYDLEPVGAVTRTAEQLAVAADDVCQQVRATNLRKAAVALPGIIGDLTALAVSAPTTQTWRALASSYRTASDIALKLGGNHDLATVALDRMGWAAERASDPCLGAIRQYKRALVYKQIGESTLGRRLIESGHTMLDGQTTREALAVRGQLHLGLSAVAARAEGQHAVTTHIAAARDIAKRIGGEAGEVHWLSFGLRNVALHEMGASLAMRHYDTALRQARKIRLPPSTLTSRRARFLVDRAVAEMETGRADAALKHLVEARRAAPEQTRYHPGTRSAITGLVHMARRTPDTLGSMAAWVGV</sequence>
<dbReference type="PROSITE" id="PS50943">
    <property type="entry name" value="HTH_CROC1"/>
    <property type="match status" value="1"/>
</dbReference>
<dbReference type="Proteomes" id="UP001500994">
    <property type="component" value="Unassembled WGS sequence"/>
</dbReference>
<dbReference type="SMART" id="SM00530">
    <property type="entry name" value="HTH_XRE"/>
    <property type="match status" value="1"/>
</dbReference>
<reference evidence="2 3" key="1">
    <citation type="journal article" date="2019" name="Int. J. Syst. Evol. Microbiol.">
        <title>The Global Catalogue of Microorganisms (GCM) 10K type strain sequencing project: providing services to taxonomists for standard genome sequencing and annotation.</title>
        <authorList>
            <consortium name="The Broad Institute Genomics Platform"/>
            <consortium name="The Broad Institute Genome Sequencing Center for Infectious Disease"/>
            <person name="Wu L."/>
            <person name="Ma J."/>
        </authorList>
    </citation>
    <scope>NUCLEOTIDE SEQUENCE [LARGE SCALE GENOMIC DNA]</scope>
    <source>
        <strain evidence="2 3">JCM 16374</strain>
    </source>
</reference>
<keyword evidence="3" id="KW-1185">Reference proteome</keyword>
<protein>
    <recommendedName>
        <fullName evidence="1">HTH cro/C1-type domain-containing protein</fullName>
    </recommendedName>
</protein>
<dbReference type="EMBL" id="BAAARK010000022">
    <property type="protein sequence ID" value="GAA2677930.1"/>
    <property type="molecule type" value="Genomic_DNA"/>
</dbReference>
<dbReference type="InterPro" id="IPR010982">
    <property type="entry name" value="Lambda_DNA-bd_dom_sf"/>
</dbReference>
<dbReference type="CDD" id="cd00093">
    <property type="entry name" value="HTH_XRE"/>
    <property type="match status" value="1"/>
</dbReference>
<accession>A0ABN3SIE5</accession>
<dbReference type="SUPFAM" id="SSF47413">
    <property type="entry name" value="lambda repressor-like DNA-binding domains"/>
    <property type="match status" value="1"/>
</dbReference>
<feature type="domain" description="HTH cro/C1-type" evidence="1">
    <location>
        <begin position="13"/>
        <end position="67"/>
    </location>
</feature>
<organism evidence="2 3">
    <name type="scientific">Streptomyces lunalinharesii</name>
    <dbReference type="NCBI Taxonomy" id="333384"/>
    <lineage>
        <taxon>Bacteria</taxon>
        <taxon>Bacillati</taxon>
        <taxon>Actinomycetota</taxon>
        <taxon>Actinomycetes</taxon>
        <taxon>Kitasatosporales</taxon>
        <taxon>Streptomycetaceae</taxon>
        <taxon>Streptomyces</taxon>
    </lineage>
</organism>